<gene>
    <name evidence="17" type="ordered locus">Dtox_3084</name>
</gene>
<dbReference type="eggNOG" id="COG2205">
    <property type="taxonomic scope" value="Bacteria"/>
</dbReference>
<dbReference type="InterPro" id="IPR004358">
    <property type="entry name" value="Sig_transdc_His_kin-like_C"/>
</dbReference>
<dbReference type="Pfam" id="PF02518">
    <property type="entry name" value="HATPase_c"/>
    <property type="match status" value="1"/>
</dbReference>
<dbReference type="EC" id="2.7.13.3" evidence="3"/>
<evidence type="ECO:0000256" key="13">
    <source>
        <dbReference type="ARBA" id="ARBA00023136"/>
    </source>
</evidence>
<dbReference type="Gene3D" id="3.30.565.10">
    <property type="entry name" value="Histidine kinase-like ATPase, C-terminal domain"/>
    <property type="match status" value="1"/>
</dbReference>
<feature type="transmembrane region" description="Helical" evidence="14">
    <location>
        <begin position="12"/>
        <end position="32"/>
    </location>
</feature>
<evidence type="ECO:0000256" key="7">
    <source>
        <dbReference type="ARBA" id="ARBA00022692"/>
    </source>
</evidence>
<dbReference type="Pfam" id="PF00672">
    <property type="entry name" value="HAMP"/>
    <property type="match status" value="1"/>
</dbReference>
<dbReference type="Proteomes" id="UP000002217">
    <property type="component" value="Chromosome"/>
</dbReference>
<evidence type="ECO:0000256" key="9">
    <source>
        <dbReference type="ARBA" id="ARBA00022777"/>
    </source>
</evidence>
<keyword evidence="9 17" id="KW-0418">Kinase</keyword>
<dbReference type="InterPro" id="IPR003660">
    <property type="entry name" value="HAMP_dom"/>
</dbReference>
<dbReference type="HOGENOM" id="CLU_000445_89_6_9"/>
<feature type="domain" description="Histidine kinase" evidence="15">
    <location>
        <begin position="273"/>
        <end position="491"/>
    </location>
</feature>
<dbReference type="GO" id="GO:0005886">
    <property type="term" value="C:plasma membrane"/>
    <property type="evidence" value="ECO:0007669"/>
    <property type="project" value="UniProtKB-SubCell"/>
</dbReference>
<dbReference type="EMBL" id="CP001720">
    <property type="protein sequence ID" value="ACV63836.1"/>
    <property type="molecule type" value="Genomic_DNA"/>
</dbReference>
<keyword evidence="11 14" id="KW-1133">Transmembrane helix</keyword>
<dbReference type="OrthoDB" id="112712at2"/>
<dbReference type="RefSeq" id="WP_015758528.1">
    <property type="nucleotide sequence ID" value="NC_013216.1"/>
</dbReference>
<dbReference type="InterPro" id="IPR036890">
    <property type="entry name" value="HATPase_C_sf"/>
</dbReference>
<dbReference type="SMART" id="SM00387">
    <property type="entry name" value="HATPase_c"/>
    <property type="match status" value="1"/>
</dbReference>
<comment type="catalytic activity">
    <reaction evidence="1">
        <text>ATP + protein L-histidine = ADP + protein N-phospho-L-histidine.</text>
        <dbReference type="EC" id="2.7.13.3"/>
    </reaction>
</comment>
<dbReference type="PRINTS" id="PR00344">
    <property type="entry name" value="BCTRLSENSOR"/>
</dbReference>
<dbReference type="InterPro" id="IPR003594">
    <property type="entry name" value="HATPase_dom"/>
</dbReference>
<keyword evidence="7 14" id="KW-0812">Transmembrane</keyword>
<evidence type="ECO:0000256" key="5">
    <source>
        <dbReference type="ARBA" id="ARBA00022553"/>
    </source>
</evidence>
<dbReference type="SMART" id="SM00304">
    <property type="entry name" value="HAMP"/>
    <property type="match status" value="1"/>
</dbReference>
<feature type="transmembrane region" description="Helical" evidence="14">
    <location>
        <begin position="181"/>
        <end position="204"/>
    </location>
</feature>
<evidence type="ECO:0000256" key="10">
    <source>
        <dbReference type="ARBA" id="ARBA00022840"/>
    </source>
</evidence>
<dbReference type="FunFam" id="3.30.565.10:FF:000006">
    <property type="entry name" value="Sensor histidine kinase WalK"/>
    <property type="match status" value="1"/>
</dbReference>
<keyword evidence="10" id="KW-0067">ATP-binding</keyword>
<dbReference type="CDD" id="cd00075">
    <property type="entry name" value="HATPase"/>
    <property type="match status" value="1"/>
</dbReference>
<dbReference type="GO" id="GO:0005524">
    <property type="term" value="F:ATP binding"/>
    <property type="evidence" value="ECO:0007669"/>
    <property type="project" value="UniProtKB-KW"/>
</dbReference>
<dbReference type="PANTHER" id="PTHR45528">
    <property type="entry name" value="SENSOR HISTIDINE KINASE CPXA"/>
    <property type="match status" value="1"/>
</dbReference>
<dbReference type="SUPFAM" id="SSF47384">
    <property type="entry name" value="Homodimeric domain of signal transducing histidine kinase"/>
    <property type="match status" value="1"/>
</dbReference>
<protein>
    <recommendedName>
        <fullName evidence="3">histidine kinase</fullName>
        <ecNumber evidence="3">2.7.13.3</ecNumber>
    </recommendedName>
</protein>
<evidence type="ECO:0000256" key="6">
    <source>
        <dbReference type="ARBA" id="ARBA00022679"/>
    </source>
</evidence>
<dbReference type="CDD" id="cd06225">
    <property type="entry name" value="HAMP"/>
    <property type="match status" value="1"/>
</dbReference>
<feature type="domain" description="HAMP" evidence="16">
    <location>
        <begin position="206"/>
        <end position="258"/>
    </location>
</feature>
<keyword evidence="8" id="KW-0547">Nucleotide-binding</keyword>
<dbReference type="Pfam" id="PF00512">
    <property type="entry name" value="HisKA"/>
    <property type="match status" value="1"/>
</dbReference>
<sequence length="496" mass="55727">MIFRSIVGKLWLAILVFVVVILAVMSIVQNFVLKDIYLNQQSEQLIEEGRKLAAYIEGQPSQEQLADRIKTVSEVLNASVMVVDRSGIVIQGRGGMHWGMMRRHFQMFNERGQMQQQFSLPIDREDLKLLLDGQTVVHRGYNQAFEMELLWAAIPVRDKDATQSVVFIHTLLQPIAERINVLYTASFYILGGVLLLAVILSLFLSRSLSRPLLQMNQTAQAITRGDYSRSVPVRSKDEIGLLAASLNSLSQEIQEKITAIERLDQTRRDFVANVSHELRTPLTIIQGYTEALLDGFAETEEERQQYLNNVLEESQRLQRLVNDVLDLRSLESGKMVLYKQKVDLTKLLAKVAGIFKPFYAQKQVFLSLSAEEVWEAVYADPDRLEQVFVNLIDNALRHTPAGGEVKISSALETDKVFVTVKDSGPGISSKDLPLIWERFYKVDKARSRGGEGSGLGLAITKAIIDAHGGWVEVTSEPGRGTVMTVCLPVFRENAVH</sequence>
<dbReference type="SUPFAM" id="SSF158472">
    <property type="entry name" value="HAMP domain-like"/>
    <property type="match status" value="1"/>
</dbReference>
<evidence type="ECO:0000313" key="17">
    <source>
        <dbReference type="EMBL" id="ACV63836.1"/>
    </source>
</evidence>
<dbReference type="STRING" id="485916.Dtox_3084"/>
<dbReference type="Gene3D" id="6.10.340.10">
    <property type="match status" value="1"/>
</dbReference>
<dbReference type="InterPro" id="IPR050398">
    <property type="entry name" value="HssS/ArlS-like"/>
</dbReference>
<name>C8W3Q0_DESAS</name>
<dbReference type="InterPro" id="IPR005467">
    <property type="entry name" value="His_kinase_dom"/>
</dbReference>
<dbReference type="AlphaFoldDB" id="C8W3Q0"/>
<evidence type="ECO:0000259" key="15">
    <source>
        <dbReference type="PROSITE" id="PS50109"/>
    </source>
</evidence>
<dbReference type="PROSITE" id="PS50109">
    <property type="entry name" value="HIS_KIN"/>
    <property type="match status" value="1"/>
</dbReference>
<comment type="subcellular location">
    <subcellularLocation>
        <location evidence="2">Cell membrane</location>
        <topology evidence="2">Multi-pass membrane protein</topology>
    </subcellularLocation>
</comment>
<reference evidence="17 18" key="1">
    <citation type="journal article" date="2009" name="Stand. Genomic Sci.">
        <title>Complete genome sequence of Desulfotomaculum acetoxidans type strain (5575).</title>
        <authorList>
            <person name="Spring S."/>
            <person name="Lapidus A."/>
            <person name="Schroder M."/>
            <person name="Gleim D."/>
            <person name="Sims D."/>
            <person name="Meincke L."/>
            <person name="Glavina Del Rio T."/>
            <person name="Tice H."/>
            <person name="Copeland A."/>
            <person name="Cheng J.F."/>
            <person name="Lucas S."/>
            <person name="Chen F."/>
            <person name="Nolan M."/>
            <person name="Bruce D."/>
            <person name="Goodwin L."/>
            <person name="Pitluck S."/>
            <person name="Ivanova N."/>
            <person name="Mavromatis K."/>
            <person name="Mikhailova N."/>
            <person name="Pati A."/>
            <person name="Chen A."/>
            <person name="Palaniappan K."/>
            <person name="Land M."/>
            <person name="Hauser L."/>
            <person name="Chang Y.J."/>
            <person name="Jeffries C.D."/>
            <person name="Chain P."/>
            <person name="Saunders E."/>
            <person name="Brettin T."/>
            <person name="Detter J.C."/>
            <person name="Goker M."/>
            <person name="Bristow J."/>
            <person name="Eisen J.A."/>
            <person name="Markowitz V."/>
            <person name="Hugenholtz P."/>
            <person name="Kyrpides N.C."/>
            <person name="Klenk H.P."/>
            <person name="Han C."/>
        </authorList>
    </citation>
    <scope>NUCLEOTIDE SEQUENCE [LARGE SCALE GENOMIC DNA]</scope>
    <source>
        <strain evidence="18">ATCC 49208 / DSM 771 / VKM B-1644</strain>
    </source>
</reference>
<evidence type="ECO:0000256" key="14">
    <source>
        <dbReference type="SAM" id="Phobius"/>
    </source>
</evidence>
<accession>C8W3Q0</accession>
<dbReference type="SMART" id="SM00388">
    <property type="entry name" value="HisKA"/>
    <property type="match status" value="1"/>
</dbReference>
<evidence type="ECO:0000256" key="12">
    <source>
        <dbReference type="ARBA" id="ARBA00023012"/>
    </source>
</evidence>
<evidence type="ECO:0000256" key="3">
    <source>
        <dbReference type="ARBA" id="ARBA00012438"/>
    </source>
</evidence>
<evidence type="ECO:0000256" key="11">
    <source>
        <dbReference type="ARBA" id="ARBA00022989"/>
    </source>
</evidence>
<dbReference type="PROSITE" id="PS50885">
    <property type="entry name" value="HAMP"/>
    <property type="match status" value="1"/>
</dbReference>
<evidence type="ECO:0000313" key="18">
    <source>
        <dbReference type="Proteomes" id="UP000002217"/>
    </source>
</evidence>
<organism evidence="17 18">
    <name type="scientific">Desulfofarcimen acetoxidans (strain ATCC 49208 / DSM 771 / KCTC 5769 / VKM B-1644 / 5575)</name>
    <name type="common">Desulfotomaculum acetoxidans</name>
    <dbReference type="NCBI Taxonomy" id="485916"/>
    <lineage>
        <taxon>Bacteria</taxon>
        <taxon>Bacillati</taxon>
        <taxon>Bacillota</taxon>
        <taxon>Clostridia</taxon>
        <taxon>Eubacteriales</taxon>
        <taxon>Peptococcaceae</taxon>
        <taxon>Desulfofarcimen</taxon>
    </lineage>
</organism>
<keyword evidence="18" id="KW-1185">Reference proteome</keyword>
<keyword evidence="4" id="KW-1003">Cell membrane</keyword>
<evidence type="ECO:0000256" key="1">
    <source>
        <dbReference type="ARBA" id="ARBA00000085"/>
    </source>
</evidence>
<evidence type="ECO:0000256" key="4">
    <source>
        <dbReference type="ARBA" id="ARBA00022475"/>
    </source>
</evidence>
<dbReference type="FunFam" id="1.10.287.130:FF:000001">
    <property type="entry name" value="Two-component sensor histidine kinase"/>
    <property type="match status" value="1"/>
</dbReference>
<keyword evidence="12" id="KW-0902">Two-component regulatory system</keyword>
<dbReference type="KEGG" id="dae:Dtox_3084"/>
<keyword evidence="6" id="KW-0808">Transferase</keyword>
<dbReference type="InterPro" id="IPR036097">
    <property type="entry name" value="HisK_dim/P_sf"/>
</dbReference>
<dbReference type="Gene3D" id="1.10.287.130">
    <property type="match status" value="1"/>
</dbReference>
<dbReference type="GO" id="GO:0000155">
    <property type="term" value="F:phosphorelay sensor kinase activity"/>
    <property type="evidence" value="ECO:0007669"/>
    <property type="project" value="InterPro"/>
</dbReference>
<proteinExistence type="predicted"/>
<keyword evidence="13 14" id="KW-0472">Membrane</keyword>
<dbReference type="InterPro" id="IPR003661">
    <property type="entry name" value="HisK_dim/P_dom"/>
</dbReference>
<evidence type="ECO:0000256" key="2">
    <source>
        <dbReference type="ARBA" id="ARBA00004651"/>
    </source>
</evidence>
<evidence type="ECO:0000256" key="8">
    <source>
        <dbReference type="ARBA" id="ARBA00022741"/>
    </source>
</evidence>
<evidence type="ECO:0000259" key="16">
    <source>
        <dbReference type="PROSITE" id="PS50885"/>
    </source>
</evidence>
<dbReference type="PANTHER" id="PTHR45528:SF1">
    <property type="entry name" value="SENSOR HISTIDINE KINASE CPXA"/>
    <property type="match status" value="1"/>
</dbReference>
<dbReference type="CDD" id="cd00082">
    <property type="entry name" value="HisKA"/>
    <property type="match status" value="1"/>
</dbReference>
<dbReference type="SUPFAM" id="SSF55874">
    <property type="entry name" value="ATPase domain of HSP90 chaperone/DNA topoisomerase II/histidine kinase"/>
    <property type="match status" value="1"/>
</dbReference>
<keyword evidence="5" id="KW-0597">Phosphoprotein</keyword>